<accession>A0A6J7WBI7</accession>
<dbReference type="EMBL" id="LR798218">
    <property type="protein sequence ID" value="CAB5194958.1"/>
    <property type="molecule type" value="Genomic_DNA"/>
</dbReference>
<dbReference type="EMBL" id="LR796192">
    <property type="protein sequence ID" value="CAB4126088.1"/>
    <property type="molecule type" value="Genomic_DNA"/>
</dbReference>
<gene>
    <name evidence="2" type="ORF">UFOVP170_35</name>
    <name evidence="1" type="ORF">UFOVP73_13</name>
</gene>
<organism evidence="2">
    <name type="scientific">uncultured Caudovirales phage</name>
    <dbReference type="NCBI Taxonomy" id="2100421"/>
    <lineage>
        <taxon>Viruses</taxon>
        <taxon>Duplodnaviria</taxon>
        <taxon>Heunggongvirae</taxon>
        <taxon>Uroviricota</taxon>
        <taxon>Caudoviricetes</taxon>
        <taxon>Peduoviridae</taxon>
        <taxon>Maltschvirus</taxon>
        <taxon>Maltschvirus maltsch</taxon>
    </lineage>
</organism>
<name>A0A6J7WBI7_9CAUD</name>
<sequence length="108" mass="12087">MKFTTLPDFVFPDTPGEFGALETAIELAGLTNTWVRLSAADQRRLLGFAVFGKQEVRVDDDSIVSVRRSIAFGQDFERAEYSHTTIAKACDCHKLLTPSTVSPRHYFC</sequence>
<reference evidence="2" key="1">
    <citation type="submission" date="2020-05" db="EMBL/GenBank/DDBJ databases">
        <authorList>
            <person name="Chiriac C."/>
            <person name="Salcher M."/>
            <person name="Ghai R."/>
            <person name="Kavagutti S V."/>
        </authorList>
    </citation>
    <scope>NUCLEOTIDE SEQUENCE</scope>
</reference>
<proteinExistence type="predicted"/>
<protein>
    <submittedName>
        <fullName evidence="2">Uncharacterized protein</fullName>
    </submittedName>
</protein>
<evidence type="ECO:0000313" key="1">
    <source>
        <dbReference type="EMBL" id="CAB4126088.1"/>
    </source>
</evidence>
<evidence type="ECO:0000313" key="2">
    <source>
        <dbReference type="EMBL" id="CAB5194958.1"/>
    </source>
</evidence>